<keyword evidence="1" id="KW-0863">Zinc-finger</keyword>
<organism evidence="3 4">
    <name type="scientific">Nematocida displodere</name>
    <dbReference type="NCBI Taxonomy" id="1805483"/>
    <lineage>
        <taxon>Eukaryota</taxon>
        <taxon>Fungi</taxon>
        <taxon>Fungi incertae sedis</taxon>
        <taxon>Microsporidia</taxon>
        <taxon>Nematocida</taxon>
    </lineage>
</organism>
<comment type="caution">
    <text evidence="3">The sequence shown here is derived from an EMBL/GenBank/DDBJ whole genome shotgun (WGS) entry which is preliminary data.</text>
</comment>
<evidence type="ECO:0000313" key="4">
    <source>
        <dbReference type="Proteomes" id="UP000185944"/>
    </source>
</evidence>
<proteinExistence type="predicted"/>
<keyword evidence="1" id="KW-0862">Zinc</keyword>
<dbReference type="EMBL" id="LTDL01000040">
    <property type="protein sequence ID" value="OAG29590.1"/>
    <property type="molecule type" value="Genomic_DNA"/>
</dbReference>
<dbReference type="PROSITE" id="PS50089">
    <property type="entry name" value="ZF_RING_2"/>
    <property type="match status" value="1"/>
</dbReference>
<keyword evidence="4" id="KW-1185">Reference proteome</keyword>
<protein>
    <recommendedName>
        <fullName evidence="2">RING-type domain-containing protein</fullName>
    </recommendedName>
</protein>
<evidence type="ECO:0000256" key="1">
    <source>
        <dbReference type="PROSITE-ProRule" id="PRU00175"/>
    </source>
</evidence>
<dbReference type="Gene3D" id="3.30.40.10">
    <property type="entry name" value="Zinc/RING finger domain, C3HC4 (zinc finger)"/>
    <property type="match status" value="1"/>
</dbReference>
<feature type="domain" description="RING-type" evidence="2">
    <location>
        <begin position="485"/>
        <end position="536"/>
    </location>
</feature>
<dbReference type="SUPFAM" id="SSF57850">
    <property type="entry name" value="RING/U-box"/>
    <property type="match status" value="1"/>
</dbReference>
<evidence type="ECO:0000313" key="3">
    <source>
        <dbReference type="EMBL" id="OAG29590.1"/>
    </source>
</evidence>
<reference evidence="3 4" key="1">
    <citation type="submission" date="2016-02" db="EMBL/GenBank/DDBJ databases">
        <title>Discovery of a natural microsporidian pathogen with a broad tissue tropism in Caenorhabditis elegans.</title>
        <authorList>
            <person name="Luallen R.J."/>
            <person name="Reinke A.W."/>
            <person name="Tong L."/>
            <person name="Botts M.R."/>
            <person name="Felix M.-A."/>
            <person name="Troemel E.R."/>
        </authorList>
    </citation>
    <scope>NUCLEOTIDE SEQUENCE [LARGE SCALE GENOMIC DNA]</scope>
    <source>
        <strain evidence="3 4">JUm2807</strain>
    </source>
</reference>
<dbReference type="InterPro" id="IPR001841">
    <property type="entry name" value="Znf_RING"/>
</dbReference>
<dbReference type="Proteomes" id="UP000185944">
    <property type="component" value="Unassembled WGS sequence"/>
</dbReference>
<accession>A0A177EDW6</accession>
<dbReference type="GO" id="GO:0008270">
    <property type="term" value="F:zinc ion binding"/>
    <property type="evidence" value="ECO:0007669"/>
    <property type="project" value="UniProtKB-KW"/>
</dbReference>
<dbReference type="RefSeq" id="XP_067544238.1">
    <property type="nucleotide sequence ID" value="XM_067688141.1"/>
</dbReference>
<sequence>MPSKTVFYLGKGCATVKKYLFFCLAGMVAVHCSDELFFLPRSTEHLLSPYTIQTIKFFKISQSTYYPNIIETVKADGEICMAKRQIDKLHIVLPKYSLCTVPEHMVKGVDFRVLVIEGAGLENLVPRDLVVLNQILMAFGEIRADRLKLENLCIDSTDTTSLEGQAVSKHLPVTNGVPGYVLNIQKLTLMGTNEPVIRWFQGHVNLTRAWICLNLDCSPLQCNLGVLDGFRAAGVLELRLSHVESLSALDCDLLLAGPLPDKLTISHAGRLAPKFSDQITNRIVSNPWKVLEVPIDLWEGLMAPSVAPSMAPKHLSAESLTIKVNSNRRSATGHASLFRAMGDNLVTTKTLIIAITQIFMIFPTDLIFTFDWVGKHFRGLEKVLVTTLGIPIKTADFLGTIEFDIRTNPGLKTISVGGMSCTIYQDVTKTVLCFSLDAWEVCSKGTLPEELAKSQTRANLGRLSSKEQALITTQQWIVADKDQMCPICLSTFEDLKNASADICILDHPEHRVCSHCLSSLVAANGGRNHIACPGCRGKISLPLVENKIYQNSEGHFELSIGGPSSTTRVLSFPASDLDGLLAHPHPHPHQE</sequence>
<dbReference type="InterPro" id="IPR013083">
    <property type="entry name" value="Znf_RING/FYVE/PHD"/>
</dbReference>
<keyword evidence="1" id="KW-0479">Metal-binding</keyword>
<evidence type="ECO:0000259" key="2">
    <source>
        <dbReference type="PROSITE" id="PS50089"/>
    </source>
</evidence>
<dbReference type="VEuPathDB" id="MicrosporidiaDB:NEDG_00723"/>
<gene>
    <name evidence="3" type="ORF">NEDG_00723</name>
</gene>
<name>A0A177EDW6_9MICR</name>
<dbReference type="GeneID" id="93647073"/>
<dbReference type="AlphaFoldDB" id="A0A177EDW6"/>